<feature type="region of interest" description="Disordered" evidence="1">
    <location>
        <begin position="1"/>
        <end position="95"/>
    </location>
</feature>
<accession>A0A7J7J7P2</accession>
<feature type="compositionally biased region" description="Polar residues" evidence="1">
    <location>
        <begin position="67"/>
        <end position="95"/>
    </location>
</feature>
<dbReference type="Proteomes" id="UP000593567">
    <property type="component" value="Unassembled WGS sequence"/>
</dbReference>
<name>A0A7J7J7P2_BUGNE</name>
<reference evidence="2" key="1">
    <citation type="submission" date="2020-06" db="EMBL/GenBank/DDBJ databases">
        <title>Draft genome of Bugula neritina, a colonial animal packing powerful symbionts and potential medicines.</title>
        <authorList>
            <person name="Rayko M."/>
        </authorList>
    </citation>
    <scope>NUCLEOTIDE SEQUENCE [LARGE SCALE GENOMIC DNA]</scope>
    <source>
        <strain evidence="2">Kwan_BN1</strain>
    </source>
</reference>
<feature type="compositionally biased region" description="Basic and acidic residues" evidence="1">
    <location>
        <begin position="13"/>
        <end position="30"/>
    </location>
</feature>
<evidence type="ECO:0000313" key="3">
    <source>
        <dbReference type="Proteomes" id="UP000593567"/>
    </source>
</evidence>
<keyword evidence="3" id="KW-1185">Reference proteome</keyword>
<organism evidence="2 3">
    <name type="scientific">Bugula neritina</name>
    <name type="common">Brown bryozoan</name>
    <name type="synonym">Sertularia neritina</name>
    <dbReference type="NCBI Taxonomy" id="10212"/>
    <lineage>
        <taxon>Eukaryota</taxon>
        <taxon>Metazoa</taxon>
        <taxon>Spiralia</taxon>
        <taxon>Lophotrochozoa</taxon>
        <taxon>Bryozoa</taxon>
        <taxon>Gymnolaemata</taxon>
        <taxon>Cheilostomatida</taxon>
        <taxon>Flustrina</taxon>
        <taxon>Buguloidea</taxon>
        <taxon>Bugulidae</taxon>
        <taxon>Bugula</taxon>
    </lineage>
</organism>
<evidence type="ECO:0000313" key="2">
    <source>
        <dbReference type="EMBL" id="KAF6022035.1"/>
    </source>
</evidence>
<dbReference type="EMBL" id="VXIV02002913">
    <property type="protein sequence ID" value="KAF6022035.1"/>
    <property type="molecule type" value="Genomic_DNA"/>
</dbReference>
<sequence length="210" mass="23402">MGNSGSAGSKHSIKSDGKKPNQSSRLEKLKSAILHRKSNKEKSDNSEIQPADSPSNNNNGSDKELSSPGTYYTDNITRSATLPPNINKVNTSPEYLSGYSTNTLNPSKLQARILPAYRDSHHSKIADIRNRQRMQSTATIYRQRHDSQTSNYSHRYSGVNRVVTTHIPAHIDKKLVRSRSVGVIPDAELRMRRTASASVVKIEECEDWAI</sequence>
<proteinExistence type="predicted"/>
<protein>
    <submittedName>
        <fullName evidence="2">Uncharacterized protein</fullName>
    </submittedName>
</protein>
<comment type="caution">
    <text evidence="2">The sequence shown here is derived from an EMBL/GenBank/DDBJ whole genome shotgun (WGS) entry which is preliminary data.</text>
</comment>
<feature type="compositionally biased region" description="Polar residues" evidence="1">
    <location>
        <begin position="46"/>
        <end position="60"/>
    </location>
</feature>
<evidence type="ECO:0000256" key="1">
    <source>
        <dbReference type="SAM" id="MobiDB-lite"/>
    </source>
</evidence>
<dbReference type="AlphaFoldDB" id="A0A7J7J7P2"/>
<gene>
    <name evidence="2" type="ORF">EB796_019656</name>
</gene>